<feature type="region of interest" description="Disordered" evidence="1">
    <location>
        <begin position="2179"/>
        <end position="2231"/>
    </location>
</feature>
<dbReference type="OrthoDB" id="428753at2759"/>
<evidence type="ECO:0000256" key="1">
    <source>
        <dbReference type="SAM" id="MobiDB-lite"/>
    </source>
</evidence>
<evidence type="ECO:0000259" key="2">
    <source>
        <dbReference type="PROSITE" id="PS50144"/>
    </source>
</evidence>
<dbReference type="CDD" id="cd00121">
    <property type="entry name" value="MATH"/>
    <property type="match status" value="1"/>
</dbReference>
<dbReference type="PROSITE" id="PS50144">
    <property type="entry name" value="MATH"/>
    <property type="match status" value="1"/>
</dbReference>
<feature type="region of interest" description="Disordered" evidence="1">
    <location>
        <begin position="795"/>
        <end position="818"/>
    </location>
</feature>
<feature type="region of interest" description="Disordered" evidence="1">
    <location>
        <begin position="286"/>
        <end position="338"/>
    </location>
</feature>
<feature type="compositionally biased region" description="Acidic residues" evidence="1">
    <location>
        <begin position="2190"/>
        <end position="2231"/>
    </location>
</feature>
<feature type="region of interest" description="Disordered" evidence="1">
    <location>
        <begin position="2103"/>
        <end position="2127"/>
    </location>
</feature>
<feature type="region of interest" description="Disordered" evidence="1">
    <location>
        <begin position="2133"/>
        <end position="2152"/>
    </location>
</feature>
<dbReference type="PROSITE" id="PS51379">
    <property type="entry name" value="4FE4S_FER_2"/>
    <property type="match status" value="1"/>
</dbReference>
<dbReference type="InterPro" id="IPR002083">
    <property type="entry name" value="MATH/TRAF_dom"/>
</dbReference>
<feature type="compositionally biased region" description="Polar residues" evidence="1">
    <location>
        <begin position="1008"/>
        <end position="1030"/>
    </location>
</feature>
<dbReference type="SUPFAM" id="SSF49599">
    <property type="entry name" value="TRAF domain-like"/>
    <property type="match status" value="1"/>
</dbReference>
<feature type="compositionally biased region" description="Polar residues" evidence="1">
    <location>
        <begin position="808"/>
        <end position="818"/>
    </location>
</feature>
<evidence type="ECO:0000259" key="3">
    <source>
        <dbReference type="PROSITE" id="PS51379"/>
    </source>
</evidence>
<feature type="compositionally biased region" description="Basic residues" evidence="1">
    <location>
        <begin position="2111"/>
        <end position="2122"/>
    </location>
</feature>
<evidence type="ECO:0000313" key="4">
    <source>
        <dbReference type="EMBL" id="GFE53689.1"/>
    </source>
</evidence>
<dbReference type="Proteomes" id="UP001057455">
    <property type="component" value="Unassembled WGS sequence"/>
</dbReference>
<dbReference type="InterPro" id="IPR017896">
    <property type="entry name" value="4Fe4S_Fe-S-bd"/>
</dbReference>
<sequence>MRSPANERQVEEYSPEPVPPEGGEQDSFYHDDPQCPCYVCTNGVIESKSNISPDEASTGVEFAVRSFWRLAKTQNDVESPTEGHCRGFYYKLLLHPRGTAGTDSEASHLSVFVEASVQDWYPQYWVFPNVRFELTVVNFKDPKQSVTSWAHWSFSSDATSRGWQKMISHSRLTKASGFMDEDGTVLVRGKAEPPYSMLWSNSPLYHPHMMWEYIPNRAQRELSAEINPDRQNSNKYKRDQYMQEPVPCHPSCTYDVHVPNCLNANNGFGSNSPRAIADKEPDKDYRCYEDSQNVSGKIQPLDGDSPMTPTQSDGQEPPPLPTQSGSVSDSGNNHYIDDSDYMELNAEDTLMHLQPDEHPGISHNTILRFLDSVIPALQPTLDADLLALMTHILYHLREFRKRILMWTPPETMDEGAKSGNGIIMALQKTFAYMQLYPFAAACKAYKLTGVDPRQLSKYYLYELLPKTPNLKNSYVSSECDDNMGTVSSSLSNPLGKSPNGKYDSNVQPKKSVTRQSRSTPLPWNRVHIPTPLPKPSDVPGYDDVDEFSNPNCCYFDGGRYEWELKRRMDRVGDTSTDQATSEANVKNANMFGVTDEQQNNYKMLPGTLSYSIGNRADVFDKLMPPPPNIKALLKAMHMSDLQVLETQDQLISIHTELFSMLLMDLAAAKRNIKQKRLMSGNKDQPESSAEYSLPWYLRDQTDLEMTCKSLFSGAGDNEGLFHNCEVNDIASIYIRCKHSHSLQKALENTTKTMSKFPEVLFFYLYPTKNAKKGELFDVPLRLDCTNLCEGAATPEDQFDVTGPPHSQKMATSGDNTCDSRGTAGPMVYCEYSDEDDEDEDDDAEDILSDGFENIDGECKKGKHSAHVKWYSLYALILREGDVRIDGTGGNFHSLLLRPEEDGPWYRIGEGRVEKLTTKMDFTEWKCHRDFFCAAAIYVAEDYIDMLQVGEVDLTGNIKSWNPKLFYETLAELGVSEEDIANPTLALMAQKQMEAAEYRSQASDEGVSPSGSVTPTELSNSKTDYTTTRASESESLVAKYSPNSIVAVKVPSDVAYEDDFVRRLAGMTESGLDLSTLNLIYNRKVGQRHPRLGTCCELHGYSMNALNAMHEAELSLKKIQPVSEKEICRRLNRAEAIRPFMKWIFYASKENNVLLNGVKEQAEGKLLVKFLQQRERFFEEEFCDLISEILLKEIGEHMALHNVYHWESDKSWCGCPCGKCSDNCPALLLTENGRFAGEDLKALLKEPSTILFRNIQILRCHLEYFCKDCWNLSLQDREVQQISDIHGFKATSERSALFLIECIWDACVRYTHDCRTILYLKAISVNPSAAVPELGINKVSTLMRPNAIPATKQTGSVSTSTDQNQDLFVFDGTLSQNIELLEGVLVDCYDTKYDLTLAEEIRIMRYFDAKYHLPTVSQMRKFLREHHVLVYSFVRPHELLRAYLEVKHPGENIKGEIEHMVPNVVWNDSAFDQKVNIKSLSDETKAKYGIKNGNEGVRNSFGHTLCDVYEELITKMLLHMQDAERGLGNQVFDYMYTCADVARIVNAIEAECIKTSEENLLAMTSKTVDDQCTCEALSHDFKVSPILSTSSYFSDFGMSRGPFLLDFVDIVPASARSCGLTSESVSISGEFVDATKLSDVKRKAKTKDRKKNVDSGANVIPPFDHAVRDVLINQKNAHAADPKLFPDLNEVIKYPNGVHSTNHGALATLRRWGEANSLLYHQNIGYDFNIAAGFADMLKLENHGLKAGANPLLESRKYNETQAQRIKHAYELGIITSSDLAGAEGFASEEKFVPTKRILVYHEYTDEKTGKKMPVRVEHLYWGIRRLMMSQIPADIDSPFLQTGKTKKAKGNTKCICGGPCESEEYECPRKMRWKPLPRDCFVMYALRPDNNPIRRGRRRFTFMHPDFDLSHYTDSARRRVNPKAPDIVLLIVGAPVSLCTAPSIPFPLTDDSEYPLLLFKWMCSDAVDLICYGAVVCDAKKQLQHYIFEWLLPLLRESGMLPKLGPNEKEDIERYQILEECSVRTVQNVRRWSCAIRKINKRTGDIIIAQVKRMSDSPATLKLRETTEFMHTVKELEALEFLPPAQQFDENNELIKSGGEQAEAVDETHKLGKKKKQKKKVTKTAIPSNKKSTFSKTIAPVESESDEDVEPVQEVLEVPKVPEEPEAPVTSVDVLTAVEPIEVEAPVSSVDEEEDIDEEESTEEIDDDEGEESDDEFETEDDDFQDDYYDDDELHQPLDVCAIVDEAQEVVASSRTVVDRAVLEKRGLPSGRMQDFLNRVDMPQMLYNEVEKVTEMCSYIQRVMEEELKVSLDLGYTEPSKDQVVITVGPRTRTCVDILLCLIKCMNKNGPVISSFRNLIDAIYEQAPLSAAGIACYALSAMGNLSIIEYLKSKAAMEFVKDLVHKMAEQSIAHSWSIFGDSDEKCAVSSMLICLYLYCGVNEPINRVCDQDSDLLFLMNVHRDRLSMYPEDEEEEHFSSVGFRIDAFEQFIGFGLPGNGGILDQVQKNNELMKCFRSPLSPFGDAERIAEVEKLVLQELKIWWFQREAYLSSIKSMLEMGSVTFEISHGDVATLRRHHADESRPLPISIAEFKYLKQCCRRYPEDLSMVVSDEIVRLGFSASMESGPMLSNLDALTLVETAILLGQLVESRNIARAVSNVSLEESEATSMFADLDEMRLWSNQTALVTMSVRRSGTLDPLVTADIDTIVHHYYARTVRHIPQPPKLPPQQVQLVGNHS</sequence>
<reference evidence="4" key="1">
    <citation type="submission" date="2019-12" db="EMBL/GenBank/DDBJ databases">
        <title>Genome sequence of Babesia ovis.</title>
        <authorList>
            <person name="Yamagishi J."/>
            <person name="Sevinc F."/>
            <person name="Xuan X."/>
        </authorList>
    </citation>
    <scope>NUCLEOTIDE SEQUENCE</scope>
    <source>
        <strain evidence="4">Selcuk</strain>
    </source>
</reference>
<comment type="caution">
    <text evidence="4">The sequence shown here is derived from an EMBL/GenBank/DDBJ whole genome shotgun (WGS) entry which is preliminary data.</text>
</comment>
<feature type="region of interest" description="Disordered" evidence="1">
    <location>
        <begin position="485"/>
        <end position="537"/>
    </location>
</feature>
<feature type="region of interest" description="Disordered" evidence="1">
    <location>
        <begin position="1"/>
        <end position="30"/>
    </location>
</feature>
<protein>
    <submittedName>
        <fullName evidence="4">RNA pseudouridine synthase superfamily protein</fullName>
    </submittedName>
</protein>
<feature type="region of interest" description="Disordered" evidence="1">
    <location>
        <begin position="997"/>
        <end position="1030"/>
    </location>
</feature>
<evidence type="ECO:0000313" key="5">
    <source>
        <dbReference type="Proteomes" id="UP001057455"/>
    </source>
</evidence>
<proteinExistence type="predicted"/>
<feature type="domain" description="4Fe-4S ferredoxin-type" evidence="3">
    <location>
        <begin position="1203"/>
        <end position="1233"/>
    </location>
</feature>
<dbReference type="InterPro" id="IPR008974">
    <property type="entry name" value="TRAF-like"/>
</dbReference>
<feature type="compositionally biased region" description="Polar residues" evidence="1">
    <location>
        <begin position="485"/>
        <end position="494"/>
    </location>
</feature>
<feature type="compositionally biased region" description="Polar residues" evidence="1">
    <location>
        <begin position="322"/>
        <end position="333"/>
    </location>
</feature>
<dbReference type="EMBL" id="BLIY01000007">
    <property type="protein sequence ID" value="GFE53689.1"/>
    <property type="molecule type" value="Genomic_DNA"/>
</dbReference>
<feature type="domain" description="MATH" evidence="2">
    <location>
        <begin position="57"/>
        <end position="190"/>
    </location>
</feature>
<organism evidence="4 5">
    <name type="scientific">Babesia ovis</name>
    <dbReference type="NCBI Taxonomy" id="5869"/>
    <lineage>
        <taxon>Eukaryota</taxon>
        <taxon>Sar</taxon>
        <taxon>Alveolata</taxon>
        <taxon>Apicomplexa</taxon>
        <taxon>Aconoidasida</taxon>
        <taxon>Piroplasmida</taxon>
        <taxon>Babesiidae</taxon>
        <taxon>Babesia</taxon>
    </lineage>
</organism>
<gene>
    <name evidence="4" type="ORF">BaOVIS_010930</name>
</gene>
<feature type="compositionally biased region" description="Polar residues" evidence="1">
    <location>
        <begin position="502"/>
        <end position="521"/>
    </location>
</feature>
<dbReference type="Gene3D" id="2.60.210.10">
    <property type="entry name" value="Apoptosis, Tumor Necrosis Factor Receptor Associated Protein 2, Chain A"/>
    <property type="match status" value="1"/>
</dbReference>
<keyword evidence="5" id="KW-1185">Reference proteome</keyword>
<name>A0A9W5T911_BABOV</name>
<accession>A0A9W5T911</accession>
<dbReference type="Pfam" id="PF22486">
    <property type="entry name" value="MATH_2"/>
    <property type="match status" value="1"/>
</dbReference>